<dbReference type="Gene3D" id="1.10.287.70">
    <property type="match status" value="2"/>
</dbReference>
<accession>A0A0L0G461</accession>
<name>A0A0L0G461_9EUKA</name>
<dbReference type="EMBL" id="KQ241818">
    <property type="protein sequence ID" value="KNC83649.1"/>
    <property type="molecule type" value="Genomic_DNA"/>
</dbReference>
<dbReference type="GO" id="GO:0005765">
    <property type="term" value="C:lysosomal membrane"/>
    <property type="evidence" value="ECO:0007669"/>
    <property type="project" value="InterPro"/>
</dbReference>
<feature type="transmembrane region" description="Helical" evidence="6">
    <location>
        <begin position="868"/>
        <end position="892"/>
    </location>
</feature>
<feature type="transmembrane region" description="Helical" evidence="6">
    <location>
        <begin position="737"/>
        <end position="754"/>
    </location>
</feature>
<feature type="transmembrane region" description="Helical" evidence="6">
    <location>
        <begin position="497"/>
        <end position="523"/>
    </location>
</feature>
<evidence type="ECO:0000256" key="3">
    <source>
        <dbReference type="ARBA" id="ARBA00022989"/>
    </source>
</evidence>
<feature type="compositionally biased region" description="Low complexity" evidence="5">
    <location>
        <begin position="210"/>
        <end position="224"/>
    </location>
</feature>
<keyword evidence="9" id="KW-1185">Reference proteome</keyword>
<dbReference type="Gene3D" id="1.20.120.350">
    <property type="entry name" value="Voltage-gated potassium channels. Chain C"/>
    <property type="match status" value="1"/>
</dbReference>
<dbReference type="PANTHER" id="PTHR46768:SF1">
    <property type="entry name" value="TWO PORE CHANNEL PROTEIN 2"/>
    <property type="match status" value="1"/>
</dbReference>
<keyword evidence="3 6" id="KW-1133">Transmembrane helix</keyword>
<dbReference type="InterPro" id="IPR027359">
    <property type="entry name" value="Volt_channel_dom_sf"/>
</dbReference>
<feature type="region of interest" description="Disordered" evidence="5">
    <location>
        <begin position="194"/>
        <end position="224"/>
    </location>
</feature>
<evidence type="ECO:0000259" key="7">
    <source>
        <dbReference type="Pfam" id="PF00520"/>
    </source>
</evidence>
<evidence type="ECO:0000256" key="5">
    <source>
        <dbReference type="SAM" id="MobiDB-lite"/>
    </source>
</evidence>
<dbReference type="GO" id="GO:0015280">
    <property type="term" value="F:ligand-gated sodium channel activity"/>
    <property type="evidence" value="ECO:0007669"/>
    <property type="project" value="TreeGrafter"/>
</dbReference>
<evidence type="ECO:0000256" key="4">
    <source>
        <dbReference type="ARBA" id="ARBA00023136"/>
    </source>
</evidence>
<feature type="compositionally biased region" description="Basic and acidic residues" evidence="5">
    <location>
        <begin position="90"/>
        <end position="99"/>
    </location>
</feature>
<comment type="subcellular location">
    <subcellularLocation>
        <location evidence="1">Membrane</location>
        <topology evidence="1">Multi-pass membrane protein</topology>
    </subcellularLocation>
</comment>
<organism evidence="8 9">
    <name type="scientific">Sphaeroforma arctica JP610</name>
    <dbReference type="NCBI Taxonomy" id="667725"/>
    <lineage>
        <taxon>Eukaryota</taxon>
        <taxon>Ichthyosporea</taxon>
        <taxon>Ichthyophonida</taxon>
        <taxon>Sphaeroforma</taxon>
    </lineage>
</organism>
<evidence type="ECO:0000256" key="1">
    <source>
        <dbReference type="ARBA" id="ARBA00004141"/>
    </source>
</evidence>
<keyword evidence="2 6" id="KW-0812">Transmembrane</keyword>
<dbReference type="GO" id="GO:0097682">
    <property type="term" value="F:intracellularly phosphatidylinositol-3,5-bisphosphate-gated monatomic cation channel activity"/>
    <property type="evidence" value="ECO:0007669"/>
    <property type="project" value="TreeGrafter"/>
</dbReference>
<dbReference type="AlphaFoldDB" id="A0A0L0G461"/>
<feature type="compositionally biased region" description="Polar residues" evidence="5">
    <location>
        <begin position="52"/>
        <end position="62"/>
    </location>
</feature>
<dbReference type="Proteomes" id="UP000054560">
    <property type="component" value="Unassembled WGS sequence"/>
</dbReference>
<feature type="transmembrane region" description="Helical" evidence="6">
    <location>
        <begin position="370"/>
        <end position="390"/>
    </location>
</feature>
<dbReference type="RefSeq" id="XP_014157551.1">
    <property type="nucleotide sequence ID" value="XM_014302076.1"/>
</dbReference>
<dbReference type="GO" id="GO:0019722">
    <property type="term" value="P:calcium-mediated signaling"/>
    <property type="evidence" value="ECO:0007669"/>
    <property type="project" value="TreeGrafter"/>
</dbReference>
<dbReference type="InterPro" id="IPR005821">
    <property type="entry name" value="Ion_trans_dom"/>
</dbReference>
<dbReference type="SUPFAM" id="SSF81324">
    <property type="entry name" value="Voltage-gated potassium channels"/>
    <property type="match status" value="1"/>
</dbReference>
<feature type="transmembrane region" description="Helical" evidence="6">
    <location>
        <begin position="310"/>
        <end position="332"/>
    </location>
</feature>
<feature type="transmembrane region" description="Helical" evidence="6">
    <location>
        <begin position="784"/>
        <end position="803"/>
    </location>
</feature>
<dbReference type="eggNOG" id="KOG2301">
    <property type="taxonomic scope" value="Eukaryota"/>
</dbReference>
<dbReference type="STRING" id="667725.A0A0L0G461"/>
<dbReference type="OrthoDB" id="416585at2759"/>
<dbReference type="Pfam" id="PF00520">
    <property type="entry name" value="Ion_trans"/>
    <property type="match status" value="2"/>
</dbReference>
<reference evidence="8 9" key="1">
    <citation type="submission" date="2011-02" db="EMBL/GenBank/DDBJ databases">
        <title>The Genome Sequence of Sphaeroforma arctica JP610.</title>
        <authorList>
            <consortium name="The Broad Institute Genome Sequencing Platform"/>
            <person name="Russ C."/>
            <person name="Cuomo C."/>
            <person name="Young S.K."/>
            <person name="Zeng Q."/>
            <person name="Gargeya S."/>
            <person name="Alvarado L."/>
            <person name="Berlin A."/>
            <person name="Chapman S.B."/>
            <person name="Chen Z."/>
            <person name="Freedman E."/>
            <person name="Gellesch M."/>
            <person name="Goldberg J."/>
            <person name="Griggs A."/>
            <person name="Gujja S."/>
            <person name="Heilman E."/>
            <person name="Heiman D."/>
            <person name="Howarth C."/>
            <person name="Mehta T."/>
            <person name="Neiman D."/>
            <person name="Pearson M."/>
            <person name="Roberts A."/>
            <person name="Saif S."/>
            <person name="Shea T."/>
            <person name="Shenoy N."/>
            <person name="Sisk P."/>
            <person name="Stolte C."/>
            <person name="Sykes S."/>
            <person name="White J."/>
            <person name="Yandava C."/>
            <person name="Burger G."/>
            <person name="Gray M.W."/>
            <person name="Holland P.W.H."/>
            <person name="King N."/>
            <person name="Lang F.B.F."/>
            <person name="Roger A.J."/>
            <person name="Ruiz-Trillo I."/>
            <person name="Haas B."/>
            <person name="Nusbaum C."/>
            <person name="Birren B."/>
        </authorList>
    </citation>
    <scope>NUCLEOTIDE SEQUENCE [LARGE SCALE GENOMIC DNA]</scope>
    <source>
        <strain evidence="8 9">JP610</strain>
    </source>
</reference>
<dbReference type="PANTHER" id="PTHR46768">
    <property type="entry name" value="TWO PORE CALCIUM CHANNEL PROTEIN 2"/>
    <property type="match status" value="1"/>
</dbReference>
<feature type="transmembrane region" description="Helical" evidence="6">
    <location>
        <begin position="709"/>
        <end position="731"/>
    </location>
</feature>
<gene>
    <name evidence="8" type="ORF">SARC_04110</name>
</gene>
<keyword evidence="4 6" id="KW-0472">Membrane</keyword>
<feature type="domain" description="Ion transport" evidence="7">
    <location>
        <begin position="650"/>
        <end position="890"/>
    </location>
</feature>
<protein>
    <recommendedName>
        <fullName evidence="7">Ion transport domain-containing protein</fullName>
    </recommendedName>
</protein>
<feature type="compositionally biased region" description="Polar residues" evidence="5">
    <location>
        <begin position="195"/>
        <end position="209"/>
    </location>
</feature>
<dbReference type="GO" id="GO:0075509">
    <property type="term" value="P:endocytosis involved in viral entry into host cell"/>
    <property type="evidence" value="ECO:0007669"/>
    <property type="project" value="TreeGrafter"/>
</dbReference>
<sequence>MPATKDGLGLGTTGPSDEDIERTPPNATPETHTQKDKRPQDDRLSPTKPRVSGSNGNDTRTTNNGSNHSRRTHHSRSPLSALSQRLHRPSNPEHLDSNRLNELLRTIEIGKANTNRATEDTSVLEAASTAQHQPEHRKHRTNQAGTTVEKRLKASDRHPGIHESASFDFSTLLLDRGANNSSENLNQHAIRFGRQQRNMPSPSSMQFEASTSPRLTPPRTGGPRVLRSQSVSTYENSNATISASNSVRSVRGTTEIISEAEEVDVPLIHLTEAEREENLLQAVCFVEDALNGRNFYHRIDEFGLKWYYRIYYHSYITALVRLCSIVYLLVALMEKSHPTLALIIDQVIICVIAAYTILKYFLCGNAKFFFRHWDIVCSLAIMLSEMELIVEMMGYASATDFRIRRYMKPVFFVCFSSWLKATIKNVARTAIKVLPLLGILAYFILFMAVLGLILFSGIPEGKESFSNPLNATMSLVVLLTTANHPDVMMPFYSINGYYATFFVVFLLIATFFLLNIATAHMYYHFRGFLKSSLSNRRLRHHAGIRAAFELLDMLSPELKDAVDVGTVHKFVCRVSELQQYQPFILQMLDSHVGESVNFDEFYILTNIPRQLSVEVITPKHPRPWGYNEFSFKLLDIVRSPIFGIVQDIMMFLGCAWSILSVFNSLNILNVDVHFHIASLFLVSFYPMEILILVVGYGPKYYFLRNRWHMWDSLLAVLFLVVRVGLVSLFVASNPEHADFRWQLFCLLLFGWQSLRICRQVPVLRIYFGVISNIMQSLLSNDTALFSYVLLFFYGFAALGHDLFAGSVTHDNPLVANTEYARLDYWANNFDDIPTSMMTLWELMVVNNWFIIMEAYVAANSQWARVYFIAWYVVSVILIFNLLVAFILDTFIVKWDQILRKTKEGSEKRGLIRSVSSINGSPCHFKFGTTETHYLRRREDYNYTIQSDDPFGSENNDPTERRIIDMLRQHEELWMKISEVVSFLDADDIQNWERREAHRFSDVALE</sequence>
<feature type="transmembrane region" description="Helical" evidence="6">
    <location>
        <begin position="839"/>
        <end position="856"/>
    </location>
</feature>
<feature type="region of interest" description="Disordered" evidence="5">
    <location>
        <begin position="128"/>
        <end position="148"/>
    </location>
</feature>
<evidence type="ECO:0000256" key="6">
    <source>
        <dbReference type="SAM" id="Phobius"/>
    </source>
</evidence>
<feature type="transmembrane region" description="Helical" evidence="6">
    <location>
        <begin position="339"/>
        <end position="358"/>
    </location>
</feature>
<feature type="region of interest" description="Disordered" evidence="5">
    <location>
        <begin position="1"/>
        <end position="99"/>
    </location>
</feature>
<evidence type="ECO:0000256" key="2">
    <source>
        <dbReference type="ARBA" id="ARBA00022692"/>
    </source>
</evidence>
<feature type="transmembrane region" description="Helical" evidence="6">
    <location>
        <begin position="674"/>
        <end position="697"/>
    </location>
</feature>
<feature type="transmembrane region" description="Helical" evidence="6">
    <location>
        <begin position="641"/>
        <end position="662"/>
    </location>
</feature>
<feature type="domain" description="Ion transport" evidence="7">
    <location>
        <begin position="311"/>
        <end position="525"/>
    </location>
</feature>
<dbReference type="InterPro" id="IPR028798">
    <property type="entry name" value="TPC2"/>
</dbReference>
<dbReference type="GO" id="GO:0022832">
    <property type="term" value="F:voltage-gated channel activity"/>
    <property type="evidence" value="ECO:0007669"/>
    <property type="project" value="InterPro"/>
</dbReference>
<evidence type="ECO:0000313" key="9">
    <source>
        <dbReference type="Proteomes" id="UP000054560"/>
    </source>
</evidence>
<dbReference type="GeneID" id="25904614"/>
<evidence type="ECO:0000313" key="8">
    <source>
        <dbReference type="EMBL" id="KNC83649.1"/>
    </source>
</evidence>
<feature type="compositionally biased region" description="Basic and acidic residues" evidence="5">
    <location>
        <begin position="32"/>
        <end position="45"/>
    </location>
</feature>
<proteinExistence type="predicted"/>
<feature type="transmembrane region" description="Helical" evidence="6">
    <location>
        <begin position="433"/>
        <end position="455"/>
    </location>
</feature>